<feature type="transmembrane region" description="Helical" evidence="11">
    <location>
        <begin position="284"/>
        <end position="302"/>
    </location>
</feature>
<feature type="transmembrane region" description="Helical" evidence="11">
    <location>
        <begin position="397"/>
        <end position="420"/>
    </location>
</feature>
<dbReference type="STRING" id="1224947.SAMN05216480_101379"/>
<feature type="transmembrane region" description="Helical" evidence="11">
    <location>
        <begin position="241"/>
        <end position="263"/>
    </location>
</feature>
<evidence type="ECO:0000313" key="14">
    <source>
        <dbReference type="Proteomes" id="UP000199138"/>
    </source>
</evidence>
<keyword evidence="14" id="KW-1185">Reference proteome</keyword>
<protein>
    <submittedName>
        <fullName evidence="13">Chloride channel protein, CIC family</fullName>
    </submittedName>
</protein>
<dbReference type="InterPro" id="IPR000644">
    <property type="entry name" value="CBS_dom"/>
</dbReference>
<comment type="subcellular location">
    <subcellularLocation>
        <location evidence="1">Membrane</location>
        <topology evidence="1">Multi-pass membrane protein</topology>
    </subcellularLocation>
</comment>
<evidence type="ECO:0000256" key="11">
    <source>
        <dbReference type="SAM" id="Phobius"/>
    </source>
</evidence>
<feature type="transmembrane region" description="Helical" evidence="11">
    <location>
        <begin position="74"/>
        <end position="93"/>
    </location>
</feature>
<dbReference type="SUPFAM" id="SSF81340">
    <property type="entry name" value="Clc chloride channel"/>
    <property type="match status" value="1"/>
</dbReference>
<keyword evidence="3 11" id="KW-0812">Transmembrane</keyword>
<accession>A0A1I7EXF1</accession>
<feature type="transmembrane region" description="Helical" evidence="11">
    <location>
        <begin position="429"/>
        <end position="448"/>
    </location>
</feature>
<feature type="transmembrane region" description="Helical" evidence="11">
    <location>
        <begin position="123"/>
        <end position="144"/>
    </location>
</feature>
<reference evidence="13 14" key="1">
    <citation type="submission" date="2016-10" db="EMBL/GenBank/DDBJ databases">
        <authorList>
            <person name="de Groot N.N."/>
        </authorList>
    </citation>
    <scope>NUCLEOTIDE SEQUENCE [LARGE SCALE GENOMIC DNA]</scope>
    <source>
        <strain evidence="13 14">CGMCC 1.12333</strain>
    </source>
</reference>
<name>A0A1I7EXF1_9FLAO</name>
<dbReference type="SUPFAM" id="SSF54631">
    <property type="entry name" value="CBS-domain pair"/>
    <property type="match status" value="1"/>
</dbReference>
<keyword evidence="10" id="KW-0129">CBS domain</keyword>
<dbReference type="PANTHER" id="PTHR43427:SF6">
    <property type="entry name" value="CHLORIDE CHANNEL PROTEIN CLC-E"/>
    <property type="match status" value="1"/>
</dbReference>
<dbReference type="Gene3D" id="1.10.3080.10">
    <property type="entry name" value="Clc chloride channel"/>
    <property type="match status" value="1"/>
</dbReference>
<organism evidence="13 14">
    <name type="scientific">Pustulibacterium marinum</name>
    <dbReference type="NCBI Taxonomy" id="1224947"/>
    <lineage>
        <taxon>Bacteria</taxon>
        <taxon>Pseudomonadati</taxon>
        <taxon>Bacteroidota</taxon>
        <taxon>Flavobacteriia</taxon>
        <taxon>Flavobacteriales</taxon>
        <taxon>Flavobacteriaceae</taxon>
        <taxon>Pustulibacterium</taxon>
    </lineage>
</organism>
<evidence type="ECO:0000256" key="3">
    <source>
        <dbReference type="ARBA" id="ARBA00022692"/>
    </source>
</evidence>
<dbReference type="InterPro" id="IPR046342">
    <property type="entry name" value="CBS_dom_sf"/>
</dbReference>
<evidence type="ECO:0000256" key="9">
    <source>
        <dbReference type="ARBA" id="ARBA00023303"/>
    </source>
</evidence>
<evidence type="ECO:0000256" key="4">
    <source>
        <dbReference type="ARBA" id="ARBA00022989"/>
    </source>
</evidence>
<dbReference type="PANTHER" id="PTHR43427">
    <property type="entry name" value="CHLORIDE CHANNEL PROTEIN CLC-E"/>
    <property type="match status" value="1"/>
</dbReference>
<feature type="transmembrane region" description="Helical" evidence="11">
    <location>
        <begin position="172"/>
        <end position="197"/>
    </location>
</feature>
<dbReference type="PROSITE" id="PS51371">
    <property type="entry name" value="CBS"/>
    <property type="match status" value="2"/>
</dbReference>
<gene>
    <name evidence="13" type="ORF">SAMN05216480_101379</name>
</gene>
<feature type="domain" description="CBS" evidence="12">
    <location>
        <begin position="549"/>
        <end position="606"/>
    </location>
</feature>
<dbReference type="Gene3D" id="3.10.580.10">
    <property type="entry name" value="CBS-domain"/>
    <property type="match status" value="1"/>
</dbReference>
<keyword evidence="8" id="KW-0868">Chloride</keyword>
<feature type="transmembrane region" description="Helical" evidence="11">
    <location>
        <begin position="36"/>
        <end position="54"/>
    </location>
</feature>
<dbReference type="PRINTS" id="PR00762">
    <property type="entry name" value="CLCHANNEL"/>
</dbReference>
<evidence type="ECO:0000256" key="8">
    <source>
        <dbReference type="ARBA" id="ARBA00023214"/>
    </source>
</evidence>
<feature type="domain" description="CBS" evidence="12">
    <location>
        <begin position="482"/>
        <end position="542"/>
    </location>
</feature>
<evidence type="ECO:0000313" key="13">
    <source>
        <dbReference type="EMBL" id="SFU28559.1"/>
    </source>
</evidence>
<dbReference type="InterPro" id="IPR050368">
    <property type="entry name" value="ClC-type_chloride_channel"/>
</dbReference>
<keyword evidence="2" id="KW-0813">Transport</keyword>
<keyword evidence="7" id="KW-0869">Chloride channel</keyword>
<evidence type="ECO:0000256" key="5">
    <source>
        <dbReference type="ARBA" id="ARBA00023065"/>
    </source>
</evidence>
<evidence type="ECO:0000259" key="12">
    <source>
        <dbReference type="PROSITE" id="PS51371"/>
    </source>
</evidence>
<feature type="transmembrane region" description="Helical" evidence="11">
    <location>
        <begin position="209"/>
        <end position="229"/>
    </location>
</feature>
<dbReference type="CDD" id="cd00400">
    <property type="entry name" value="Voltage_gated_ClC"/>
    <property type="match status" value="1"/>
</dbReference>
<evidence type="ECO:0000256" key="10">
    <source>
        <dbReference type="PROSITE-ProRule" id="PRU00703"/>
    </source>
</evidence>
<dbReference type="AlphaFoldDB" id="A0A1I7EXF1"/>
<keyword evidence="5" id="KW-0406">Ion transport</keyword>
<dbReference type="GO" id="GO:0034707">
    <property type="term" value="C:chloride channel complex"/>
    <property type="evidence" value="ECO:0007669"/>
    <property type="project" value="UniProtKB-KW"/>
</dbReference>
<feature type="transmembrane region" description="Helical" evidence="11">
    <location>
        <begin position="367"/>
        <end position="385"/>
    </location>
</feature>
<dbReference type="Proteomes" id="UP000199138">
    <property type="component" value="Unassembled WGS sequence"/>
</dbReference>
<keyword evidence="4 11" id="KW-1133">Transmembrane helix</keyword>
<proteinExistence type="predicted"/>
<dbReference type="InterPro" id="IPR001807">
    <property type="entry name" value="ClC"/>
</dbReference>
<evidence type="ECO:0000256" key="6">
    <source>
        <dbReference type="ARBA" id="ARBA00023136"/>
    </source>
</evidence>
<evidence type="ECO:0000256" key="1">
    <source>
        <dbReference type="ARBA" id="ARBA00004141"/>
    </source>
</evidence>
<keyword evidence="9" id="KW-0407">Ion channel</keyword>
<dbReference type="Pfam" id="PF00654">
    <property type="entry name" value="Voltage_CLC"/>
    <property type="match status" value="1"/>
</dbReference>
<dbReference type="EMBL" id="FPBK01000001">
    <property type="protein sequence ID" value="SFU28559.1"/>
    <property type="molecule type" value="Genomic_DNA"/>
</dbReference>
<keyword evidence="6 11" id="KW-0472">Membrane</keyword>
<sequence length="609" mass="67488">MQRDFFTIFRMPLTQKKSVLTRFLLWKTKHIAPQNFVYILSVLVGLIAGLGAVILKNTTHFIQHLMEGKVVGEYHHAFYFLFPIIGLSITFLIKKYVIRRDFGHGIPTTLRAIAKKKGIMKRYSMFSALLTAPFTVGFGGSVGLEGPTVSTAAAISSNISRLFHTNQSTRTLLISCASTGAIACIFKAPIAAIIFAIEVFSLDLTLSSLLPLLLSSISGVLLSYFFYGADTILPFELVGRFALYQVPFFIVFGILTALTSIYFTKVYAFFHDFFDSIQSPIKRLLLGGLGLGVIVFFVPPLYGEGFDVINNMVTGNYMDTVSNNFLHLEISNEWVVVGLLFGLVLFKIIASALTFGAGGIGGIFSPSLYMGSVLGFGFARLVNTFHVIRYELSESNFALIGMAGVLGGVLQAPLTAIFLIAELTGGYKLFIPLMITVAICFAITKYFLPYSVYSMELARKGDLITHDKDQAVLTLMNMESLIETKFVPVNPEMNLGEIVHKAVVKSNRNIFPVIDKSDNSLQGVILLDDIRPVMFNQDLYEEMTAADVMQNAPAVIDLDEDRMSDVMQKFQDSSAWNLPVISENKYVGFISKSKLLTAYRRKLITFTQQ</sequence>
<evidence type="ECO:0000256" key="2">
    <source>
        <dbReference type="ARBA" id="ARBA00022448"/>
    </source>
</evidence>
<dbReference type="GO" id="GO:0005254">
    <property type="term" value="F:chloride channel activity"/>
    <property type="evidence" value="ECO:0007669"/>
    <property type="project" value="UniProtKB-KW"/>
</dbReference>
<dbReference type="InterPro" id="IPR014743">
    <property type="entry name" value="Cl-channel_core"/>
</dbReference>
<feature type="transmembrane region" description="Helical" evidence="11">
    <location>
        <begin position="334"/>
        <end position="355"/>
    </location>
</feature>
<evidence type="ECO:0000256" key="7">
    <source>
        <dbReference type="ARBA" id="ARBA00023173"/>
    </source>
</evidence>
<dbReference type="Pfam" id="PF00571">
    <property type="entry name" value="CBS"/>
    <property type="match status" value="2"/>
</dbReference>